<sequence>MRNWLRRSSRVQSYFGWPVPAAVRMASRSRMRELVETARTSGFSRKGVGLDLEAGETFVVVPYLPELTPVKSWICLIAAFPHAMDLPVGERPRCDFARLDIAEADFNSLSPAKAKVRDQLLHWLAWEAHQGHRNRDKK</sequence>
<keyword evidence="2" id="KW-1185">Reference proteome</keyword>
<dbReference type="EMBL" id="ASQP01000511">
    <property type="protein sequence ID" value="OMI33776.1"/>
    <property type="molecule type" value="Genomic_DNA"/>
</dbReference>
<reference evidence="1 2" key="1">
    <citation type="submission" date="2013-05" db="EMBL/GenBank/DDBJ databases">
        <title>Genome sequence of Streptomyces sparsogenes DSM 40356.</title>
        <authorList>
            <person name="Coyne S."/>
            <person name="Seebeck F.P."/>
        </authorList>
    </citation>
    <scope>NUCLEOTIDE SEQUENCE [LARGE SCALE GENOMIC DNA]</scope>
    <source>
        <strain evidence="1 2">DSM 40356</strain>
    </source>
</reference>
<evidence type="ECO:0000313" key="2">
    <source>
        <dbReference type="Proteomes" id="UP000186168"/>
    </source>
</evidence>
<name>A0A1R1S671_9ACTN</name>
<evidence type="ECO:0000313" key="1">
    <source>
        <dbReference type="EMBL" id="OMI33776.1"/>
    </source>
</evidence>
<dbReference type="AlphaFoldDB" id="A0A1R1S671"/>
<protein>
    <submittedName>
        <fullName evidence="1">Uncharacterized protein</fullName>
    </submittedName>
</protein>
<dbReference type="Proteomes" id="UP000186168">
    <property type="component" value="Unassembled WGS sequence"/>
</dbReference>
<organism evidence="1 2">
    <name type="scientific">Streptomyces sparsogenes DSM 40356</name>
    <dbReference type="NCBI Taxonomy" id="1331668"/>
    <lineage>
        <taxon>Bacteria</taxon>
        <taxon>Bacillati</taxon>
        <taxon>Actinomycetota</taxon>
        <taxon>Actinomycetes</taxon>
        <taxon>Kitasatosporales</taxon>
        <taxon>Streptomycetaceae</taxon>
        <taxon>Streptomyces</taxon>
    </lineage>
</organism>
<dbReference type="STRING" id="67365.GCA_001704635_05053"/>
<comment type="caution">
    <text evidence="1">The sequence shown here is derived from an EMBL/GenBank/DDBJ whole genome shotgun (WGS) entry which is preliminary data.</text>
</comment>
<dbReference type="RefSeq" id="WP_065960067.1">
    <property type="nucleotide sequence ID" value="NZ_ASQP01000511.1"/>
</dbReference>
<proteinExistence type="predicted"/>
<gene>
    <name evidence="1" type="ORF">SPAR_39680</name>
</gene>
<accession>A0A1R1S671</accession>
<dbReference type="GeneID" id="96742674"/>